<evidence type="ECO:0000313" key="2">
    <source>
        <dbReference type="EMBL" id="SEH53382.1"/>
    </source>
</evidence>
<organism evidence="2 3">
    <name type="scientific">Mycolicibacterium rutilum</name>
    <name type="common">Mycobacterium rutilum</name>
    <dbReference type="NCBI Taxonomy" id="370526"/>
    <lineage>
        <taxon>Bacteria</taxon>
        <taxon>Bacillati</taxon>
        <taxon>Actinomycetota</taxon>
        <taxon>Actinomycetes</taxon>
        <taxon>Mycobacteriales</taxon>
        <taxon>Mycobacteriaceae</taxon>
        <taxon>Mycolicibacterium</taxon>
    </lineage>
</organism>
<dbReference type="InterPro" id="IPR029058">
    <property type="entry name" value="AB_hydrolase_fold"/>
</dbReference>
<dbReference type="EMBL" id="LT629971">
    <property type="protein sequence ID" value="SEH53382.1"/>
    <property type="molecule type" value="Genomic_DNA"/>
</dbReference>
<dbReference type="Proteomes" id="UP000182915">
    <property type="component" value="Chromosome I"/>
</dbReference>
<dbReference type="RefSeq" id="WP_083406319.1">
    <property type="nucleotide sequence ID" value="NZ_LT629971.1"/>
</dbReference>
<keyword evidence="3" id="KW-1185">Reference proteome</keyword>
<evidence type="ECO:0000313" key="3">
    <source>
        <dbReference type="Proteomes" id="UP000182915"/>
    </source>
</evidence>
<dbReference type="STRING" id="370526.SAMN04489835_1093"/>
<accession>A0A1H6J3J9</accession>
<feature type="domain" description="AB hydrolase-1" evidence="1">
    <location>
        <begin position="48"/>
        <end position="161"/>
    </location>
</feature>
<dbReference type="InterPro" id="IPR000073">
    <property type="entry name" value="AB_hydrolase_1"/>
</dbReference>
<dbReference type="Pfam" id="PF00561">
    <property type="entry name" value="Abhydrolase_1"/>
    <property type="match status" value="1"/>
</dbReference>
<dbReference type="AlphaFoldDB" id="A0A1H6J3J9"/>
<dbReference type="GO" id="GO:0003824">
    <property type="term" value="F:catalytic activity"/>
    <property type="evidence" value="ECO:0007669"/>
    <property type="project" value="UniProtKB-ARBA"/>
</dbReference>
<dbReference type="SUPFAM" id="SSF53474">
    <property type="entry name" value="alpha/beta-Hydrolases"/>
    <property type="match status" value="1"/>
</dbReference>
<protein>
    <submittedName>
        <fullName evidence="2">Pimeloyl-ACP methyl ester carboxylesterase</fullName>
    </submittedName>
</protein>
<dbReference type="Gene3D" id="3.40.50.1820">
    <property type="entry name" value="alpha/beta hydrolase"/>
    <property type="match status" value="1"/>
</dbReference>
<reference evidence="3" key="1">
    <citation type="submission" date="2016-10" db="EMBL/GenBank/DDBJ databases">
        <authorList>
            <person name="Varghese N."/>
            <person name="Submissions S."/>
        </authorList>
    </citation>
    <scope>NUCLEOTIDE SEQUENCE [LARGE SCALE GENOMIC DNA]</scope>
    <source>
        <strain evidence="3">DSM 45405</strain>
    </source>
</reference>
<dbReference type="OrthoDB" id="4621225at2"/>
<evidence type="ECO:0000259" key="1">
    <source>
        <dbReference type="Pfam" id="PF00561"/>
    </source>
</evidence>
<gene>
    <name evidence="2" type="ORF">SAMN04489835_1093</name>
</gene>
<proteinExistence type="predicted"/>
<name>A0A1H6J3J9_MYCRU</name>
<sequence>MTGGTVTVGEVDGLRFATLGRPDAPRKVLMFMGFLACVEAFELQRFTLLSEIWDARVTVVDAPGCGYGSGRLRSSERRALRRGDFTAVADRMVAVALTAKPDLGRGPVTIVGYSMGSSIAAAAAGSQALRVDNLTLVEPVAVKRWNLPRLVHATRNEDKVLDEYLDRNNDIPQVVIPLQRRDETPPQQSRTDLAHLGFALSRGYLAVDVQRAHRTHRFAMQLVHGARSRLAGCCDVARFAQQCRDDGVATDDIVVHGRHALWHSLPDVAHLARATMSRWTAAPS</sequence>